<dbReference type="AlphaFoldDB" id="A0A1E3W1R2"/>
<proteinExistence type="predicted"/>
<dbReference type="Proteomes" id="UP000094472">
    <property type="component" value="Unassembled WGS sequence"/>
</dbReference>
<gene>
    <name evidence="2" type="ORF">AUC69_09065</name>
</gene>
<feature type="region of interest" description="Disordered" evidence="1">
    <location>
        <begin position="62"/>
        <end position="114"/>
    </location>
</feature>
<organism evidence="2 3">
    <name type="scientific">Methyloceanibacter superfactus</name>
    <dbReference type="NCBI Taxonomy" id="1774969"/>
    <lineage>
        <taxon>Bacteria</taxon>
        <taxon>Pseudomonadati</taxon>
        <taxon>Pseudomonadota</taxon>
        <taxon>Alphaproteobacteria</taxon>
        <taxon>Hyphomicrobiales</taxon>
        <taxon>Hyphomicrobiaceae</taxon>
        <taxon>Methyloceanibacter</taxon>
    </lineage>
</organism>
<accession>A0A1E3W1R2</accession>
<keyword evidence="3" id="KW-1185">Reference proteome</keyword>
<dbReference type="EMBL" id="LPWF01000016">
    <property type="protein sequence ID" value="ODR99744.1"/>
    <property type="molecule type" value="Genomic_DNA"/>
</dbReference>
<evidence type="ECO:0000313" key="2">
    <source>
        <dbReference type="EMBL" id="ODR99744.1"/>
    </source>
</evidence>
<evidence type="ECO:0000256" key="1">
    <source>
        <dbReference type="SAM" id="MobiDB-lite"/>
    </source>
</evidence>
<reference evidence="2 3" key="1">
    <citation type="journal article" date="2016" name="Environ. Microbiol.">
        <title>New Methyloceanibacter diversity from North Sea sediments includes methanotroph containing solely the soluble methane monooxygenase.</title>
        <authorList>
            <person name="Vekeman B."/>
            <person name="Kerckhof F.M."/>
            <person name="Cremers G."/>
            <person name="de Vos P."/>
            <person name="Vandamme P."/>
            <person name="Boon N."/>
            <person name="Op den Camp H.J."/>
            <person name="Heylen K."/>
        </authorList>
    </citation>
    <scope>NUCLEOTIDE SEQUENCE [LARGE SCALE GENOMIC DNA]</scope>
    <source>
        <strain evidence="2 3">R-67175</strain>
    </source>
</reference>
<dbReference type="STRING" id="1774969.AUC69_09065"/>
<name>A0A1E3W1R2_9HYPH</name>
<evidence type="ECO:0000313" key="3">
    <source>
        <dbReference type="Proteomes" id="UP000094472"/>
    </source>
</evidence>
<feature type="region of interest" description="Disordered" evidence="1">
    <location>
        <begin position="1"/>
        <end position="39"/>
    </location>
</feature>
<sequence length="114" mass="12236">MRGNRSGRAGNPLDETIADGLSGHQAAAAQGDDPPRIDPHMQADHVVVLFARILVDAAQDDEEPVGDALHPRARRRRQQQGLRGRLVDAGLVGDPRPGLLAGPVEMDPQDPICR</sequence>
<protein>
    <submittedName>
        <fullName evidence="2">Uncharacterized protein</fullName>
    </submittedName>
</protein>
<comment type="caution">
    <text evidence="2">The sequence shown here is derived from an EMBL/GenBank/DDBJ whole genome shotgun (WGS) entry which is preliminary data.</text>
</comment>